<keyword evidence="2" id="KW-0732">Signal</keyword>
<dbReference type="InterPro" id="IPR050261">
    <property type="entry name" value="FrsA_esterase"/>
</dbReference>
<dbReference type="Proteomes" id="UP000809440">
    <property type="component" value="Unassembled WGS sequence"/>
</dbReference>
<organism evidence="4 6">
    <name type="scientific">Marivita cryptomonadis</name>
    <dbReference type="NCBI Taxonomy" id="505252"/>
    <lineage>
        <taxon>Bacteria</taxon>
        <taxon>Pseudomonadati</taxon>
        <taxon>Pseudomonadota</taxon>
        <taxon>Alphaproteobacteria</taxon>
        <taxon>Rhodobacterales</taxon>
        <taxon>Roseobacteraceae</taxon>
        <taxon>Marivita</taxon>
    </lineage>
</organism>
<evidence type="ECO:0000259" key="3">
    <source>
        <dbReference type="Pfam" id="PF12146"/>
    </source>
</evidence>
<dbReference type="InterPro" id="IPR016986">
    <property type="entry name" value="UCP031982_abhydr"/>
</dbReference>
<comment type="caution">
    <text evidence="4">The sequence shown here is derived from an EMBL/GenBank/DDBJ whole genome shotgun (WGS) entry which is preliminary data.</text>
</comment>
<keyword evidence="1 4" id="KW-0378">Hydrolase</keyword>
<dbReference type="Gene3D" id="3.40.50.1820">
    <property type="entry name" value="alpha/beta hydrolase"/>
    <property type="match status" value="1"/>
</dbReference>
<dbReference type="OrthoDB" id="9814760at2"/>
<dbReference type="Proteomes" id="UP000755667">
    <property type="component" value="Unassembled WGS sequence"/>
</dbReference>
<dbReference type="RefSeq" id="WP_138488097.1">
    <property type="nucleotide sequence ID" value="NZ_JAFBWU010000002.1"/>
</dbReference>
<protein>
    <submittedName>
        <fullName evidence="4">Alpha/beta fold hydrolase</fullName>
    </submittedName>
</protein>
<dbReference type="GeneID" id="62641058"/>
<evidence type="ECO:0000313" key="4">
    <source>
        <dbReference type="EMBL" id="MBM2411295.1"/>
    </source>
</evidence>
<evidence type="ECO:0000313" key="5">
    <source>
        <dbReference type="EMBL" id="MBM2415962.1"/>
    </source>
</evidence>
<sequence length="336" mass="36298">MTLKPTLTALLFSASALAAQDSATGMQQLMILDTQDTRHLEGFLWYPAQANTTVQAHGNAVWEPINVAPDAPALSGQFPLVVLSHGMFGNARNQAWLAERLVAQGYAVAAIDHPGTSTFQRDLDHQRELWNRPKDISRLIDHLSADPRIDAGHIYMAGHSLGGFTAVALAGGRYDPDGFDAFCAAMPDDLVCGIFDRWNVAKSPDDRIAMAQDLSDDRIRAFAVFDLGGTQTFAAKSLGAIDSPVLVYGAPVDLEGLNLDIESRALVAALPSALTTYYEPDSLAHFDFLGVCTENGLVILKDEEPDDAFVCAEGREARRAEHAQIASDVSAFFAQH</sequence>
<gene>
    <name evidence="4" type="ORF">JQX41_03190</name>
    <name evidence="5" type="ORF">JQX48_03190</name>
</gene>
<accession>A0A9Q2RVY3</accession>
<feature type="signal peptide" evidence="2">
    <location>
        <begin position="1"/>
        <end position="18"/>
    </location>
</feature>
<dbReference type="InterPro" id="IPR022742">
    <property type="entry name" value="Hydrolase_4"/>
</dbReference>
<feature type="chain" id="PRO_5040201220" evidence="2">
    <location>
        <begin position="19"/>
        <end position="336"/>
    </location>
</feature>
<proteinExistence type="predicted"/>
<feature type="domain" description="Serine aminopeptidase S33" evidence="3">
    <location>
        <begin position="80"/>
        <end position="176"/>
    </location>
</feature>
<dbReference type="InterPro" id="IPR029058">
    <property type="entry name" value="AB_hydrolase_fold"/>
</dbReference>
<dbReference type="Pfam" id="PF12146">
    <property type="entry name" value="Hydrolase_4"/>
    <property type="match status" value="1"/>
</dbReference>
<dbReference type="PANTHER" id="PTHR22946">
    <property type="entry name" value="DIENELACTONE HYDROLASE DOMAIN-CONTAINING PROTEIN-RELATED"/>
    <property type="match status" value="1"/>
</dbReference>
<dbReference type="GO" id="GO:0052689">
    <property type="term" value="F:carboxylic ester hydrolase activity"/>
    <property type="evidence" value="ECO:0007669"/>
    <property type="project" value="UniProtKB-ARBA"/>
</dbReference>
<dbReference type="EMBL" id="JAFBXF010000002">
    <property type="protein sequence ID" value="MBM2415962.1"/>
    <property type="molecule type" value="Genomic_DNA"/>
</dbReference>
<dbReference type="PIRSF" id="PIRSF031982">
    <property type="entry name" value="UCP031982_abhydr"/>
    <property type="match status" value="1"/>
</dbReference>
<evidence type="ECO:0000313" key="7">
    <source>
        <dbReference type="Proteomes" id="UP000809440"/>
    </source>
</evidence>
<dbReference type="AlphaFoldDB" id="A0A9Q2RVY3"/>
<dbReference type="PANTHER" id="PTHR22946:SF9">
    <property type="entry name" value="POLYKETIDE TRANSFERASE AF380"/>
    <property type="match status" value="1"/>
</dbReference>
<name>A0A9Q2RVY3_9RHOB</name>
<evidence type="ECO:0000256" key="1">
    <source>
        <dbReference type="ARBA" id="ARBA00022801"/>
    </source>
</evidence>
<evidence type="ECO:0000313" key="6">
    <source>
        <dbReference type="Proteomes" id="UP000755667"/>
    </source>
</evidence>
<keyword evidence="7" id="KW-1185">Reference proteome</keyword>
<reference evidence="4 7" key="1">
    <citation type="submission" date="2021-01" db="EMBL/GenBank/DDBJ databases">
        <title>Diatom-associated Roseobacters Show Island Model of Population Structure.</title>
        <authorList>
            <person name="Qu L."/>
            <person name="Feng X."/>
            <person name="Chen Y."/>
            <person name="Li L."/>
            <person name="Wang X."/>
            <person name="Hu Z."/>
            <person name="Wang H."/>
            <person name="Luo H."/>
        </authorList>
    </citation>
    <scope>NUCLEOTIDE SEQUENCE</scope>
    <source>
        <strain evidence="5 7">CC28-63</strain>
        <strain evidence="4">CC28-69</strain>
    </source>
</reference>
<evidence type="ECO:0000256" key="2">
    <source>
        <dbReference type="SAM" id="SignalP"/>
    </source>
</evidence>
<dbReference type="EMBL" id="JAFBXE010000002">
    <property type="protein sequence ID" value="MBM2411295.1"/>
    <property type="molecule type" value="Genomic_DNA"/>
</dbReference>
<dbReference type="SUPFAM" id="SSF53474">
    <property type="entry name" value="alpha/beta-Hydrolases"/>
    <property type="match status" value="1"/>
</dbReference>